<dbReference type="RefSeq" id="WP_071872902.1">
    <property type="nucleotide sequence ID" value="NZ_FOAS01000012.1"/>
</dbReference>
<proteinExistence type="predicted"/>
<dbReference type="OrthoDB" id="6892561at2"/>
<feature type="signal peptide" evidence="1">
    <location>
        <begin position="1"/>
        <end position="22"/>
    </location>
</feature>
<sequence>MRRFRPVLLGCALSLALPSAFADQALLESLQRERLTAYRLMTQFHRMTLEEGSPSSKAAMQKASAEFTENTKSLVALANAQGQNDWSAQLQQLAPRFQQLAEANRIAEDGYLDFHTINDLAISGHELIAHLEAQQVTQAGQPDSHVDPLLEQAVLMQRITAEYVRSSAAVDGGSSIYDSAQDLEKAVDQLASAFSQDLIKLDNQFSDSAEVSQRLDSVEVTWRFIEKPLMNYREKAVPLLVNRYNERIVGLLAK</sequence>
<evidence type="ECO:0000256" key="1">
    <source>
        <dbReference type="SAM" id="SignalP"/>
    </source>
</evidence>
<dbReference type="STRING" id="1429083.GCA_001885685_00313"/>
<dbReference type="AlphaFoldDB" id="A0A1H7QDE4"/>
<gene>
    <name evidence="2" type="ORF">SAMN05216214_112113</name>
</gene>
<evidence type="ECO:0000313" key="3">
    <source>
        <dbReference type="Proteomes" id="UP000185766"/>
    </source>
</evidence>
<accession>A0A1H7QDE4</accession>
<reference evidence="2 3" key="1">
    <citation type="submission" date="2016-10" db="EMBL/GenBank/DDBJ databases">
        <authorList>
            <person name="de Groot N.N."/>
        </authorList>
    </citation>
    <scope>NUCLEOTIDE SEQUENCE [LARGE SCALE GENOMIC DNA]</scope>
    <source>
        <strain evidence="2 3">JCM 19513</strain>
    </source>
</reference>
<name>A0A1H7QDE4_9GAMM</name>
<feature type="chain" id="PRO_5010238445" evidence="1">
    <location>
        <begin position="23"/>
        <end position="254"/>
    </location>
</feature>
<organism evidence="2 3">
    <name type="scientific">Atopomonas hussainii</name>
    <dbReference type="NCBI Taxonomy" id="1429083"/>
    <lineage>
        <taxon>Bacteria</taxon>
        <taxon>Pseudomonadati</taxon>
        <taxon>Pseudomonadota</taxon>
        <taxon>Gammaproteobacteria</taxon>
        <taxon>Pseudomonadales</taxon>
        <taxon>Pseudomonadaceae</taxon>
        <taxon>Atopomonas</taxon>
    </lineage>
</organism>
<protein>
    <submittedName>
        <fullName evidence="2">Uncharacterized protein</fullName>
    </submittedName>
</protein>
<evidence type="ECO:0000313" key="2">
    <source>
        <dbReference type="EMBL" id="SEL45839.1"/>
    </source>
</evidence>
<keyword evidence="1" id="KW-0732">Signal</keyword>
<keyword evidence="3" id="KW-1185">Reference proteome</keyword>
<dbReference type="Proteomes" id="UP000185766">
    <property type="component" value="Unassembled WGS sequence"/>
</dbReference>
<dbReference type="EMBL" id="FOAS01000012">
    <property type="protein sequence ID" value="SEL45839.1"/>
    <property type="molecule type" value="Genomic_DNA"/>
</dbReference>